<organism evidence="1 2">
    <name type="scientific">Fusarium decemcellulare</name>
    <dbReference type="NCBI Taxonomy" id="57161"/>
    <lineage>
        <taxon>Eukaryota</taxon>
        <taxon>Fungi</taxon>
        <taxon>Dikarya</taxon>
        <taxon>Ascomycota</taxon>
        <taxon>Pezizomycotina</taxon>
        <taxon>Sordariomycetes</taxon>
        <taxon>Hypocreomycetidae</taxon>
        <taxon>Hypocreales</taxon>
        <taxon>Nectriaceae</taxon>
        <taxon>Fusarium</taxon>
        <taxon>Fusarium decemcellulare species complex</taxon>
    </lineage>
</organism>
<evidence type="ECO:0000313" key="2">
    <source>
        <dbReference type="Proteomes" id="UP001148629"/>
    </source>
</evidence>
<sequence length="441" mass="48971">MPRRRPTPAITSYTLPDTEGTYDNGLALRGGPRGEQAPWSSVKTLYPNRCPGPWDRFQESGRMQGKILLVWMVAAAGYKPVVEMVATPVSRASIRNTGIALIVIATITVGLRLYFGIIHHKQFRIEDGWLASCYVFFLVIAILYLYIVPAFFRLTDLGEGLIEPYATANDDALFIQKGLFVVSASLWFCLWSAKFSLLWMYKKLLVKLPFYMKLWYGLVGFCVLTLIGSLITLFLACSSMEAWFAVGKCTTPRDVVAAAVSMWFAYAVDVLTDLLIMLLPLRLILTLQMPLSRKLSIAALFCLGWVCIIASTVRVTQLGQPGGQPTVPWLALWGTIEAAIAVIIVTGPGLYRSAKLYSRSRKEYYAETSQTKTSHSRSRGLTTDGGAAELQPYPHTSVTAHPSSSQEGLVHTERYDIVVTKEVSINNSLEEGRGFAQRKKD</sequence>
<dbReference type="EMBL" id="JANRMS010000363">
    <property type="protein sequence ID" value="KAJ3541236.1"/>
    <property type="molecule type" value="Genomic_DNA"/>
</dbReference>
<proteinExistence type="predicted"/>
<evidence type="ECO:0000313" key="1">
    <source>
        <dbReference type="EMBL" id="KAJ3541236.1"/>
    </source>
</evidence>
<dbReference type="Proteomes" id="UP001148629">
    <property type="component" value="Unassembled WGS sequence"/>
</dbReference>
<comment type="caution">
    <text evidence="1">The sequence shown here is derived from an EMBL/GenBank/DDBJ whole genome shotgun (WGS) entry which is preliminary data.</text>
</comment>
<reference evidence="1" key="1">
    <citation type="submission" date="2022-08" db="EMBL/GenBank/DDBJ databases">
        <title>Genome Sequence of Fusarium decemcellulare.</title>
        <authorList>
            <person name="Buettner E."/>
        </authorList>
    </citation>
    <scope>NUCLEOTIDE SEQUENCE</scope>
    <source>
        <strain evidence="1">Babe19</strain>
    </source>
</reference>
<name>A0ACC1SJU1_9HYPO</name>
<gene>
    <name evidence="1" type="ORF">NM208_g4700</name>
</gene>
<protein>
    <submittedName>
        <fullName evidence="1">Uncharacterized protein</fullName>
    </submittedName>
</protein>
<accession>A0ACC1SJU1</accession>
<keyword evidence="2" id="KW-1185">Reference proteome</keyword>